<keyword evidence="3" id="KW-1133">Transmembrane helix</keyword>
<dbReference type="InterPro" id="IPR050553">
    <property type="entry name" value="Thioredoxin_ResA/DsbE_sf"/>
</dbReference>
<dbReference type="InterPro" id="IPR036249">
    <property type="entry name" value="Thioredoxin-like_sf"/>
</dbReference>
<organism evidence="5 6">
    <name type="scientific">Lysinibacillus alkalisoli</name>
    <dbReference type="NCBI Taxonomy" id="1911548"/>
    <lineage>
        <taxon>Bacteria</taxon>
        <taxon>Bacillati</taxon>
        <taxon>Bacillota</taxon>
        <taxon>Bacilli</taxon>
        <taxon>Bacillales</taxon>
        <taxon>Bacillaceae</taxon>
        <taxon>Lysinibacillus</taxon>
    </lineage>
</organism>
<dbReference type="PANTHER" id="PTHR42852:SF17">
    <property type="entry name" value="THIOREDOXIN-LIKE PROTEIN HI_1115"/>
    <property type="match status" value="1"/>
</dbReference>
<evidence type="ECO:0000256" key="3">
    <source>
        <dbReference type="SAM" id="Phobius"/>
    </source>
</evidence>
<dbReference type="PROSITE" id="PS00194">
    <property type="entry name" value="THIOREDOXIN_1"/>
    <property type="match status" value="1"/>
</dbReference>
<keyword evidence="6" id="KW-1185">Reference proteome</keyword>
<dbReference type="PANTHER" id="PTHR42852">
    <property type="entry name" value="THIOL:DISULFIDE INTERCHANGE PROTEIN DSBE"/>
    <property type="match status" value="1"/>
</dbReference>
<evidence type="ECO:0000259" key="4">
    <source>
        <dbReference type="PROSITE" id="PS51352"/>
    </source>
</evidence>
<feature type="compositionally biased region" description="Basic and acidic residues" evidence="2">
    <location>
        <begin position="37"/>
        <end position="58"/>
    </location>
</feature>
<dbReference type="InterPro" id="IPR013766">
    <property type="entry name" value="Thioredoxin_domain"/>
</dbReference>
<comment type="caution">
    <text evidence="5">The sequence shown here is derived from an EMBL/GenBank/DDBJ whole genome shotgun (WGS) entry which is preliminary data.</text>
</comment>
<feature type="transmembrane region" description="Helical" evidence="3">
    <location>
        <begin position="6"/>
        <end position="24"/>
    </location>
</feature>
<dbReference type="CDD" id="cd02966">
    <property type="entry name" value="TlpA_like_family"/>
    <property type="match status" value="1"/>
</dbReference>
<dbReference type="Proteomes" id="UP000616608">
    <property type="component" value="Unassembled WGS sequence"/>
</dbReference>
<dbReference type="SUPFAM" id="SSF52833">
    <property type="entry name" value="Thioredoxin-like"/>
    <property type="match status" value="1"/>
</dbReference>
<dbReference type="EMBL" id="BMJT01000006">
    <property type="protein sequence ID" value="GGG25195.1"/>
    <property type="molecule type" value="Genomic_DNA"/>
</dbReference>
<dbReference type="InterPro" id="IPR000866">
    <property type="entry name" value="AhpC/TSA"/>
</dbReference>
<feature type="region of interest" description="Disordered" evidence="2">
    <location>
        <begin position="37"/>
        <end position="78"/>
    </location>
</feature>
<dbReference type="RefSeq" id="WP_188614885.1">
    <property type="nucleotide sequence ID" value="NZ_BMJT01000006.1"/>
</dbReference>
<dbReference type="Gene3D" id="3.40.30.10">
    <property type="entry name" value="Glutaredoxin"/>
    <property type="match status" value="1"/>
</dbReference>
<dbReference type="GO" id="GO:0016209">
    <property type="term" value="F:antioxidant activity"/>
    <property type="evidence" value="ECO:0007669"/>
    <property type="project" value="InterPro"/>
</dbReference>
<evidence type="ECO:0000313" key="5">
    <source>
        <dbReference type="EMBL" id="GGG25195.1"/>
    </source>
</evidence>
<sequence length="215" mass="24129">MKNKKGIQWLLVLLVMIAIGYTGYSAYDQAQERKALEAEQEKMKKEREATEKKQERQGMDSSDEMVPKEPDAIPAPAFSASNLSGQKVDLASYKGQKVVLNFWASWCPPCKAEVPHLVKYKNEKAAEQNTEIVAVNLTFQDDGIDSIQSFVKEYGMNFPVLLDEKGDIAPQYSIMTIPTTFILNEEGIIEHQITGPVTDDILTELIDEIDSPVKK</sequence>
<dbReference type="AlphaFoldDB" id="A0A917LI08"/>
<accession>A0A917LI08</accession>
<dbReference type="PROSITE" id="PS51352">
    <property type="entry name" value="THIOREDOXIN_2"/>
    <property type="match status" value="1"/>
</dbReference>
<evidence type="ECO:0000256" key="1">
    <source>
        <dbReference type="ARBA" id="ARBA00023157"/>
    </source>
</evidence>
<feature type="domain" description="Thioredoxin" evidence="4">
    <location>
        <begin position="69"/>
        <end position="211"/>
    </location>
</feature>
<reference evidence="5" key="2">
    <citation type="submission" date="2020-09" db="EMBL/GenBank/DDBJ databases">
        <authorList>
            <person name="Sun Q."/>
            <person name="Zhou Y."/>
        </authorList>
    </citation>
    <scope>NUCLEOTIDE SEQUENCE</scope>
    <source>
        <strain evidence="5">CGMCC 1.15760</strain>
    </source>
</reference>
<dbReference type="Pfam" id="PF00578">
    <property type="entry name" value="AhpC-TSA"/>
    <property type="match status" value="1"/>
</dbReference>
<reference evidence="5" key="1">
    <citation type="journal article" date="2014" name="Int. J. Syst. Evol. Microbiol.">
        <title>Complete genome sequence of Corynebacterium casei LMG S-19264T (=DSM 44701T), isolated from a smear-ripened cheese.</title>
        <authorList>
            <consortium name="US DOE Joint Genome Institute (JGI-PGF)"/>
            <person name="Walter F."/>
            <person name="Albersmeier A."/>
            <person name="Kalinowski J."/>
            <person name="Ruckert C."/>
        </authorList>
    </citation>
    <scope>NUCLEOTIDE SEQUENCE</scope>
    <source>
        <strain evidence="5">CGMCC 1.15760</strain>
    </source>
</reference>
<protein>
    <submittedName>
        <fullName evidence="5">Thiol:disulfide interchange protein tlpA</fullName>
    </submittedName>
</protein>
<keyword evidence="3" id="KW-0472">Membrane</keyword>
<keyword evidence="3" id="KW-0812">Transmembrane</keyword>
<dbReference type="GO" id="GO:0016491">
    <property type="term" value="F:oxidoreductase activity"/>
    <property type="evidence" value="ECO:0007669"/>
    <property type="project" value="InterPro"/>
</dbReference>
<keyword evidence="1" id="KW-1015">Disulfide bond</keyword>
<name>A0A917LI08_9BACI</name>
<evidence type="ECO:0000256" key="2">
    <source>
        <dbReference type="SAM" id="MobiDB-lite"/>
    </source>
</evidence>
<gene>
    <name evidence="5" type="ORF">GCM10007425_19720</name>
</gene>
<evidence type="ECO:0000313" key="6">
    <source>
        <dbReference type="Proteomes" id="UP000616608"/>
    </source>
</evidence>
<proteinExistence type="predicted"/>
<dbReference type="InterPro" id="IPR017937">
    <property type="entry name" value="Thioredoxin_CS"/>
</dbReference>